<evidence type="ECO:0000313" key="4">
    <source>
        <dbReference type="EMBL" id="EDQ91813.1"/>
    </source>
</evidence>
<feature type="region of interest" description="Disordered" evidence="1">
    <location>
        <begin position="31"/>
        <end position="62"/>
    </location>
</feature>
<evidence type="ECO:0000256" key="1">
    <source>
        <dbReference type="SAM" id="MobiDB-lite"/>
    </source>
</evidence>
<dbReference type="InterPro" id="IPR041667">
    <property type="entry name" value="Cupin_8"/>
</dbReference>
<dbReference type="EMBL" id="CH991544">
    <property type="protein sequence ID" value="EDQ91813.1"/>
    <property type="molecule type" value="Genomic_DNA"/>
</dbReference>
<feature type="signal peptide" evidence="2">
    <location>
        <begin position="1"/>
        <end position="21"/>
    </location>
</feature>
<dbReference type="Gene3D" id="3.40.50.300">
    <property type="entry name" value="P-loop containing nucleotide triphosphate hydrolases"/>
    <property type="match status" value="1"/>
</dbReference>
<dbReference type="KEGG" id="mbr:MONBRDRAFT_31253"/>
<keyword evidence="2" id="KW-0732">Signal</keyword>
<dbReference type="eggNOG" id="KOG2132">
    <property type="taxonomic scope" value="Eukaryota"/>
</dbReference>
<evidence type="ECO:0000256" key="2">
    <source>
        <dbReference type="SAM" id="SignalP"/>
    </source>
</evidence>
<feature type="compositionally biased region" description="Polar residues" evidence="1">
    <location>
        <begin position="43"/>
        <end position="61"/>
    </location>
</feature>
<dbReference type="SUPFAM" id="SSF52540">
    <property type="entry name" value="P-loop containing nucleoside triphosphate hydrolases"/>
    <property type="match status" value="1"/>
</dbReference>
<accession>A9USN8</accession>
<dbReference type="Pfam" id="PF13621">
    <property type="entry name" value="Cupin_8"/>
    <property type="match status" value="1"/>
</dbReference>
<evidence type="ECO:0000259" key="3">
    <source>
        <dbReference type="Pfam" id="PF13621"/>
    </source>
</evidence>
<reference evidence="4 5" key="1">
    <citation type="journal article" date="2008" name="Nature">
        <title>The genome of the choanoflagellate Monosiga brevicollis and the origin of metazoans.</title>
        <authorList>
            <consortium name="JGI Sequencing"/>
            <person name="King N."/>
            <person name="Westbrook M.J."/>
            <person name="Young S.L."/>
            <person name="Kuo A."/>
            <person name="Abedin M."/>
            <person name="Chapman J."/>
            <person name="Fairclough S."/>
            <person name="Hellsten U."/>
            <person name="Isogai Y."/>
            <person name="Letunic I."/>
            <person name="Marr M."/>
            <person name="Pincus D."/>
            <person name="Putnam N."/>
            <person name="Rokas A."/>
            <person name="Wright K.J."/>
            <person name="Zuzow R."/>
            <person name="Dirks W."/>
            <person name="Good M."/>
            <person name="Goodstein D."/>
            <person name="Lemons D."/>
            <person name="Li W."/>
            <person name="Lyons J.B."/>
            <person name="Morris A."/>
            <person name="Nichols S."/>
            <person name="Richter D.J."/>
            <person name="Salamov A."/>
            <person name="Bork P."/>
            <person name="Lim W.A."/>
            <person name="Manning G."/>
            <person name="Miller W.T."/>
            <person name="McGinnis W."/>
            <person name="Shapiro H."/>
            <person name="Tjian R."/>
            <person name="Grigoriev I.V."/>
            <person name="Rokhsar D."/>
        </authorList>
    </citation>
    <scope>NUCLEOTIDE SEQUENCE [LARGE SCALE GENOMIC DNA]</scope>
    <source>
        <strain evidence="5">MX1 / ATCC 50154</strain>
    </source>
</reference>
<dbReference type="InterPro" id="IPR027417">
    <property type="entry name" value="P-loop_NTPase"/>
</dbReference>
<feature type="compositionally biased region" description="Basic and acidic residues" evidence="1">
    <location>
        <begin position="448"/>
        <end position="457"/>
    </location>
</feature>
<keyword evidence="5" id="KW-1185">Reference proteome</keyword>
<sequence length="804" mass="90879">MAFQRILLMAGLVAVVLVVMAFTSTNSTAEAEIKAETRAEAESGSNHRQRQAQSVSSSTKDSFVPDGFVPISIGASESAPLIFCQLDFDIHSKEPWTTPMFKDWVRTCKKRMTTTWSAVRAQFGNSKVVPTGFVFHQSRVGSTLVSNMLAADPANLVYAESAPPATIALHCDACTRARQIELLRLTVTAMGNSRRHSRLFFKFQSVQSTMMDLYREAFPDTPFIYVYRKPAEILASQFQLGSTSRAPCVRSFTHPTDEVLKMLSASDRKDRVAFCAAVLGSYGAHAVQAIRQAPGHLGVAINYEALPAIVPDKIMRDVFGVVTSKEVKERMLEFATHYSKVFNETPKPDAFETTFVRFRCSPTLTFRFGSQARSKSADFEPDTEKKEQFAAGEMEAKANKYMLDTYKELEANYVAFRQRQVTEVRKAAPLGVVNDKPNANPRLFDAGSDSKHSEKKIGSQPLGLIRDSLASGLSGLGFGHRDKTPSARYTAEEELKGNYLPYPPLQPLHKFLEEWNPDEPDIPDIPGIAEGTLERFDFSDPKQRARAETLRINEVPFMLYNVPEINDARDKWAKDEYLKQRFGKTPLRITTSTSNHFMYFNRNSAKRAKDYDRPTGEETLLFDQWLERAYKAENASKDEPHFYLQLNSVGPNAWIREDLPSFNPVANFFIADPTQNRGINCRFGARGIIAENHYDGGRNFVAMIRGAKRYIILPPEECPNLYLWPRNHPESRHSRADWSQPDFEQWPKMKNSQAAQVVVRAGEVLYIPRSVARQRLFVIPDYHAYYLYLSPSVSLRVAHANLIF</sequence>
<dbReference type="PANTHER" id="PTHR12461">
    <property type="entry name" value="HYPOXIA-INDUCIBLE FACTOR 1 ALPHA INHIBITOR-RELATED"/>
    <property type="match status" value="1"/>
</dbReference>
<dbReference type="RefSeq" id="XP_001743099.1">
    <property type="nucleotide sequence ID" value="XM_001743047.1"/>
</dbReference>
<organism evidence="4 5">
    <name type="scientific">Monosiga brevicollis</name>
    <name type="common">Choanoflagellate</name>
    <dbReference type="NCBI Taxonomy" id="81824"/>
    <lineage>
        <taxon>Eukaryota</taxon>
        <taxon>Choanoflagellata</taxon>
        <taxon>Craspedida</taxon>
        <taxon>Salpingoecidae</taxon>
        <taxon>Monosiga</taxon>
    </lineage>
</organism>
<dbReference type="Proteomes" id="UP000001357">
    <property type="component" value="Unassembled WGS sequence"/>
</dbReference>
<dbReference type="PANTHER" id="PTHR12461:SF98">
    <property type="entry name" value="CUPIN-LIKE DOMAIN-CONTAINING PROTEIN"/>
    <property type="match status" value="1"/>
</dbReference>
<name>A9USN8_MONBE</name>
<feature type="domain" description="Cupin-like" evidence="3">
    <location>
        <begin position="553"/>
        <end position="769"/>
    </location>
</feature>
<gene>
    <name evidence="4" type="ORF">MONBRDRAFT_31253</name>
</gene>
<dbReference type="GeneID" id="5888237"/>
<dbReference type="InParanoid" id="A9USN8"/>
<dbReference type="Gene3D" id="2.60.120.10">
    <property type="entry name" value="Jelly Rolls"/>
    <property type="match status" value="1"/>
</dbReference>
<dbReference type="AlphaFoldDB" id="A9USN8"/>
<feature type="compositionally biased region" description="Basic and acidic residues" evidence="1">
    <location>
        <begin position="31"/>
        <end position="41"/>
    </location>
</feature>
<dbReference type="SUPFAM" id="SSF51197">
    <property type="entry name" value="Clavaminate synthase-like"/>
    <property type="match status" value="1"/>
</dbReference>
<evidence type="ECO:0000313" key="5">
    <source>
        <dbReference type="Proteomes" id="UP000001357"/>
    </source>
</evidence>
<feature type="chain" id="PRO_5002744397" description="Cupin-like domain-containing protein" evidence="2">
    <location>
        <begin position="22"/>
        <end position="804"/>
    </location>
</feature>
<dbReference type="OMA" id="NRGINCR"/>
<feature type="region of interest" description="Disordered" evidence="1">
    <location>
        <begin position="438"/>
        <end position="457"/>
    </location>
</feature>
<protein>
    <recommendedName>
        <fullName evidence="3">Cupin-like domain-containing protein</fullName>
    </recommendedName>
</protein>
<dbReference type="InterPro" id="IPR014710">
    <property type="entry name" value="RmlC-like_jellyroll"/>
</dbReference>
<proteinExistence type="predicted"/>